<comment type="caution">
    <text evidence="1">The sequence shown here is derived from an EMBL/GenBank/DDBJ whole genome shotgun (WGS) entry which is preliminary data.</text>
</comment>
<keyword evidence="2" id="KW-1185">Reference proteome</keyword>
<evidence type="ECO:0000313" key="2">
    <source>
        <dbReference type="Proteomes" id="UP001060085"/>
    </source>
</evidence>
<sequence>MVKSRASNLQFRNRNSIEEDEDREYFSFQTKSMTQQQWSYQTTDINNPGRRFMSCKAVNKCDFFFRVDPPVGGGNYILHKKIKKLEMEKTSYQMKMKAYCCNSILGYVDCVWDKEVFS</sequence>
<dbReference type="Proteomes" id="UP001060085">
    <property type="component" value="Linkage Group LG08"/>
</dbReference>
<reference evidence="2" key="1">
    <citation type="journal article" date="2023" name="Nat. Plants">
        <title>Single-cell RNA sequencing provides a high-resolution roadmap for understanding the multicellular compartmentation of specialized metabolism.</title>
        <authorList>
            <person name="Sun S."/>
            <person name="Shen X."/>
            <person name="Li Y."/>
            <person name="Li Y."/>
            <person name="Wang S."/>
            <person name="Li R."/>
            <person name="Zhang H."/>
            <person name="Shen G."/>
            <person name="Guo B."/>
            <person name="Wei J."/>
            <person name="Xu J."/>
            <person name="St-Pierre B."/>
            <person name="Chen S."/>
            <person name="Sun C."/>
        </authorList>
    </citation>
    <scope>NUCLEOTIDE SEQUENCE [LARGE SCALE GENOMIC DNA]</scope>
</reference>
<gene>
    <name evidence="1" type="ORF">M9H77_36798</name>
</gene>
<proteinExistence type="predicted"/>
<accession>A0ACB9ZT72</accession>
<evidence type="ECO:0000313" key="1">
    <source>
        <dbReference type="EMBL" id="KAI5650793.1"/>
    </source>
</evidence>
<dbReference type="EMBL" id="CM044708">
    <property type="protein sequence ID" value="KAI5650793.1"/>
    <property type="molecule type" value="Genomic_DNA"/>
</dbReference>
<organism evidence="1 2">
    <name type="scientific">Catharanthus roseus</name>
    <name type="common">Madagascar periwinkle</name>
    <name type="synonym">Vinca rosea</name>
    <dbReference type="NCBI Taxonomy" id="4058"/>
    <lineage>
        <taxon>Eukaryota</taxon>
        <taxon>Viridiplantae</taxon>
        <taxon>Streptophyta</taxon>
        <taxon>Embryophyta</taxon>
        <taxon>Tracheophyta</taxon>
        <taxon>Spermatophyta</taxon>
        <taxon>Magnoliopsida</taxon>
        <taxon>eudicotyledons</taxon>
        <taxon>Gunneridae</taxon>
        <taxon>Pentapetalae</taxon>
        <taxon>asterids</taxon>
        <taxon>lamiids</taxon>
        <taxon>Gentianales</taxon>
        <taxon>Apocynaceae</taxon>
        <taxon>Rauvolfioideae</taxon>
        <taxon>Vinceae</taxon>
        <taxon>Catharanthinae</taxon>
        <taxon>Catharanthus</taxon>
    </lineage>
</organism>
<protein>
    <submittedName>
        <fullName evidence="1">Uncharacterized protein</fullName>
    </submittedName>
</protein>
<name>A0ACB9ZT72_CATRO</name>